<dbReference type="InterPro" id="IPR016169">
    <property type="entry name" value="FAD-bd_PCMH_sub2"/>
</dbReference>
<dbReference type="Pfam" id="PF01565">
    <property type="entry name" value="FAD_binding_4"/>
    <property type="match status" value="1"/>
</dbReference>
<evidence type="ECO:0000313" key="8">
    <source>
        <dbReference type="Proteomes" id="UP000515563"/>
    </source>
</evidence>
<organism evidence="7 8">
    <name type="scientific">Kribbella qitaiheensis</name>
    <dbReference type="NCBI Taxonomy" id="1544730"/>
    <lineage>
        <taxon>Bacteria</taxon>
        <taxon>Bacillati</taxon>
        <taxon>Actinomycetota</taxon>
        <taxon>Actinomycetes</taxon>
        <taxon>Propionibacteriales</taxon>
        <taxon>Kribbellaceae</taxon>
        <taxon>Kribbella</taxon>
    </lineage>
</organism>
<accession>A0A7G6X236</accession>
<dbReference type="GO" id="GO:0016491">
    <property type="term" value="F:oxidoreductase activity"/>
    <property type="evidence" value="ECO:0007669"/>
    <property type="project" value="UniProtKB-KW"/>
</dbReference>
<dbReference type="PROSITE" id="PS51387">
    <property type="entry name" value="FAD_PCMH"/>
    <property type="match status" value="1"/>
</dbReference>
<dbReference type="AlphaFoldDB" id="A0A7G6X236"/>
<comment type="cofactor">
    <cofactor evidence="1">
        <name>FAD</name>
        <dbReference type="ChEBI" id="CHEBI:57692"/>
    </cofactor>
</comment>
<feature type="domain" description="FAD-binding PCMH-type" evidence="6">
    <location>
        <begin position="39"/>
        <end position="209"/>
    </location>
</feature>
<dbReference type="PANTHER" id="PTHR42973">
    <property type="entry name" value="BINDING OXIDOREDUCTASE, PUTATIVE (AFU_ORTHOLOGUE AFUA_1G17690)-RELATED"/>
    <property type="match status" value="1"/>
</dbReference>
<dbReference type="Gene3D" id="3.30.43.10">
    <property type="entry name" value="Uridine Diphospho-n-acetylenolpyruvylglucosamine Reductase, domain 2"/>
    <property type="match status" value="1"/>
</dbReference>
<keyword evidence="4" id="KW-0274">FAD</keyword>
<protein>
    <submittedName>
        <fullName evidence="7">FAD-binding oxidoreductase</fullName>
    </submittedName>
</protein>
<dbReference type="Gene3D" id="3.30.465.10">
    <property type="match status" value="1"/>
</dbReference>
<dbReference type="InterPro" id="IPR016167">
    <property type="entry name" value="FAD-bd_PCMH_sub1"/>
</dbReference>
<evidence type="ECO:0000313" key="7">
    <source>
        <dbReference type="EMBL" id="QNE20301.1"/>
    </source>
</evidence>
<dbReference type="EMBL" id="CP043661">
    <property type="protein sequence ID" value="QNE20301.1"/>
    <property type="molecule type" value="Genomic_DNA"/>
</dbReference>
<reference evidence="8" key="1">
    <citation type="submission" date="2019-09" db="EMBL/GenBank/DDBJ databases">
        <title>Antimicrobial potential of Antarctic Bacteria.</title>
        <authorList>
            <person name="Benaud N."/>
            <person name="Edwards R.J."/>
            <person name="Ferrari B.C."/>
        </authorList>
    </citation>
    <scope>NUCLEOTIDE SEQUENCE [LARGE SCALE GENOMIC DNA]</scope>
    <source>
        <strain evidence="8">SPB151</strain>
    </source>
</reference>
<evidence type="ECO:0000256" key="1">
    <source>
        <dbReference type="ARBA" id="ARBA00001974"/>
    </source>
</evidence>
<dbReference type="RefSeq" id="WP_185442436.1">
    <property type="nucleotide sequence ID" value="NZ_CP043661.1"/>
</dbReference>
<dbReference type="Pfam" id="PF08031">
    <property type="entry name" value="BBE"/>
    <property type="match status" value="1"/>
</dbReference>
<evidence type="ECO:0000256" key="4">
    <source>
        <dbReference type="ARBA" id="ARBA00022827"/>
    </source>
</evidence>
<evidence type="ECO:0000256" key="5">
    <source>
        <dbReference type="ARBA" id="ARBA00023002"/>
    </source>
</evidence>
<evidence type="ECO:0000256" key="2">
    <source>
        <dbReference type="ARBA" id="ARBA00005466"/>
    </source>
</evidence>
<dbReference type="SUPFAM" id="SSF56176">
    <property type="entry name" value="FAD-binding/transporter-associated domain-like"/>
    <property type="match status" value="1"/>
</dbReference>
<proteinExistence type="inferred from homology"/>
<dbReference type="InterPro" id="IPR036318">
    <property type="entry name" value="FAD-bd_PCMH-like_sf"/>
</dbReference>
<dbReference type="PANTHER" id="PTHR42973:SF39">
    <property type="entry name" value="FAD-BINDING PCMH-TYPE DOMAIN-CONTAINING PROTEIN"/>
    <property type="match status" value="1"/>
</dbReference>
<comment type="similarity">
    <text evidence="2">Belongs to the oxygen-dependent FAD-linked oxidoreductase family.</text>
</comment>
<gene>
    <name evidence="7" type="ORF">F1D05_23305</name>
</gene>
<dbReference type="KEGG" id="kqi:F1D05_23305"/>
<dbReference type="Gene3D" id="3.40.462.20">
    <property type="match status" value="1"/>
</dbReference>
<keyword evidence="3" id="KW-0285">Flavoprotein</keyword>
<dbReference type="InterPro" id="IPR050416">
    <property type="entry name" value="FAD-linked_Oxidoreductase"/>
</dbReference>
<dbReference type="InterPro" id="IPR016166">
    <property type="entry name" value="FAD-bd_PCMH"/>
</dbReference>
<evidence type="ECO:0000256" key="3">
    <source>
        <dbReference type="ARBA" id="ARBA00022630"/>
    </source>
</evidence>
<dbReference type="InterPro" id="IPR012951">
    <property type="entry name" value="BBE"/>
</dbReference>
<evidence type="ECO:0000259" key="6">
    <source>
        <dbReference type="PROSITE" id="PS51387"/>
    </source>
</evidence>
<reference evidence="7 8" key="2">
    <citation type="journal article" date="2020" name="Microbiol. Resour. Announc.">
        <title>Antarctic desert soil bacteria exhibit high novel natural product potential, evaluated through long-read genome sequencing and comparative genomics.</title>
        <authorList>
            <person name="Benaud N."/>
            <person name="Edwards R.J."/>
            <person name="Amos T.G."/>
            <person name="D'Agostino P.M."/>
            <person name="Gutierrez-Chavez C."/>
            <person name="Montgomery K."/>
            <person name="Nicetic I."/>
            <person name="Ferrari B.C."/>
        </authorList>
    </citation>
    <scope>NUCLEOTIDE SEQUENCE [LARGE SCALE GENOMIC DNA]</scope>
    <source>
        <strain evidence="7 8">SPB151</strain>
    </source>
</reference>
<keyword evidence="8" id="KW-1185">Reference proteome</keyword>
<sequence length="464" mass="49972">MTQLADSGIGDLRTTIGGPVLGPADPGYDDVRKVWNAAVDQRPAVIVQARSVDDVSRAVGFARENGLEIAVRGGAHSPGGACTVEDGLVIDLSRLNQVTIDPVAKRARVGGGALLGDLDAAAQQSGLAVPAGMVSHTGVGGLTLGGGMGWLTRKFGLSIDNLVSAQVVTADGRILRAAEDENPDLHWALRGGGGNFGVVTEFEFQLHEVDPLVRFGLLFWELDQGPEMLRMAREVVANLPREVNIVIAGLNAPPAPFVPEEHHFKPGYALIVTGFGEPEEHEQVLDEIRAALPPLFEFATPMPYVALQQLLDEANAWGQHAYDKGTYLDDLTDDVIKVITDQLPRKQSPLSVMLFYRLDGAFSEVEEDATAFSGSRSPGYALFIVAVCPTPELLEHDRAWVRSCWTALQPYSRGIGSYVNAISDDGVDDRVRASYGAKYDRLAAIKATYDPDNVFHRNANIKPA</sequence>
<dbReference type="GO" id="GO:0071949">
    <property type="term" value="F:FAD binding"/>
    <property type="evidence" value="ECO:0007669"/>
    <property type="project" value="InterPro"/>
</dbReference>
<dbReference type="InterPro" id="IPR006094">
    <property type="entry name" value="Oxid_FAD_bind_N"/>
</dbReference>
<dbReference type="Proteomes" id="UP000515563">
    <property type="component" value="Chromosome"/>
</dbReference>
<keyword evidence="5" id="KW-0560">Oxidoreductase</keyword>
<name>A0A7G6X236_9ACTN</name>